<accession>A0ABQ9FX82</accession>
<proteinExistence type="predicted"/>
<evidence type="ECO:0000313" key="1">
    <source>
        <dbReference type="EMBL" id="KAJ8321846.1"/>
    </source>
</evidence>
<dbReference type="SUPFAM" id="SSF49742">
    <property type="entry name" value="PHM/PNGase F"/>
    <property type="match status" value="1"/>
</dbReference>
<dbReference type="Proteomes" id="UP001217089">
    <property type="component" value="Unassembled WGS sequence"/>
</dbReference>
<organism evidence="1 2">
    <name type="scientific">Tegillarca granosa</name>
    <name type="common">Malaysian cockle</name>
    <name type="synonym">Anadara granosa</name>
    <dbReference type="NCBI Taxonomy" id="220873"/>
    <lineage>
        <taxon>Eukaryota</taxon>
        <taxon>Metazoa</taxon>
        <taxon>Spiralia</taxon>
        <taxon>Lophotrochozoa</taxon>
        <taxon>Mollusca</taxon>
        <taxon>Bivalvia</taxon>
        <taxon>Autobranchia</taxon>
        <taxon>Pteriomorphia</taxon>
        <taxon>Arcoida</taxon>
        <taxon>Arcoidea</taxon>
        <taxon>Arcidae</taxon>
        <taxon>Tegillarca</taxon>
    </lineage>
</organism>
<keyword evidence="2" id="KW-1185">Reference proteome</keyword>
<gene>
    <name evidence="1" type="ORF">KUTeg_000317</name>
</gene>
<dbReference type="EMBL" id="JARBDR010000018">
    <property type="protein sequence ID" value="KAJ8321846.1"/>
    <property type="molecule type" value="Genomic_DNA"/>
</dbReference>
<dbReference type="InterPro" id="IPR008977">
    <property type="entry name" value="PHM/PNGase_F_dom_sf"/>
</dbReference>
<comment type="caution">
    <text evidence="1">The sequence shown here is derived from an EMBL/GenBank/DDBJ whole genome shotgun (WGS) entry which is preliminary data.</text>
</comment>
<sequence>MKSKLRKYNAGAMALTSIKFTIPPKTPAYVVQTTCPDHCTSSLINKPVIISQALNHMHLIVFVNCTGNISYGKQKHTYTECFIIGY</sequence>
<protein>
    <submittedName>
        <fullName evidence="1">Uncharacterized protein</fullName>
    </submittedName>
</protein>
<name>A0ABQ9FX82_TEGGR</name>
<reference evidence="1 2" key="1">
    <citation type="submission" date="2022-12" db="EMBL/GenBank/DDBJ databases">
        <title>Chromosome-level genome of Tegillarca granosa.</title>
        <authorList>
            <person name="Kim J."/>
        </authorList>
    </citation>
    <scope>NUCLEOTIDE SEQUENCE [LARGE SCALE GENOMIC DNA]</scope>
    <source>
        <strain evidence="1">Teg-2019</strain>
        <tissue evidence="1">Adductor muscle</tissue>
    </source>
</reference>
<evidence type="ECO:0000313" key="2">
    <source>
        <dbReference type="Proteomes" id="UP001217089"/>
    </source>
</evidence>